<dbReference type="CDD" id="cd07036">
    <property type="entry name" value="TPP_PYR_E1-PDHc-beta_like"/>
    <property type="match status" value="1"/>
</dbReference>
<dbReference type="Gene3D" id="3.40.50.970">
    <property type="match status" value="1"/>
</dbReference>
<evidence type="ECO:0000256" key="8">
    <source>
        <dbReference type="ARBA" id="ARBA00023052"/>
    </source>
</evidence>
<dbReference type="NCBIfam" id="NF006667">
    <property type="entry name" value="PRK09212.1"/>
    <property type="match status" value="1"/>
</dbReference>
<name>A0ABW5BMF8_9PROT</name>
<dbReference type="EMBL" id="JBHUII010000011">
    <property type="protein sequence ID" value="MFD2207343.1"/>
    <property type="molecule type" value="Genomic_DNA"/>
</dbReference>
<dbReference type="Pfam" id="PF02779">
    <property type="entry name" value="Transket_pyr"/>
    <property type="match status" value="1"/>
</dbReference>
<comment type="caution">
    <text evidence="12">The sequence shown here is derived from an EMBL/GenBank/DDBJ whole genome shotgun (WGS) entry which is preliminary data.</text>
</comment>
<evidence type="ECO:0000256" key="10">
    <source>
        <dbReference type="RuleBase" id="RU364074"/>
    </source>
</evidence>
<comment type="subunit">
    <text evidence="3">Heterodimer of an alpha and a beta chain.</text>
</comment>
<dbReference type="RefSeq" id="WP_380253867.1">
    <property type="nucleotide sequence ID" value="NZ_JBHUII010000011.1"/>
</dbReference>
<evidence type="ECO:0000256" key="7">
    <source>
        <dbReference type="ARBA" id="ARBA00023002"/>
    </source>
</evidence>
<dbReference type="InterPro" id="IPR009014">
    <property type="entry name" value="Transketo_C/PFOR_II"/>
</dbReference>
<dbReference type="Gene3D" id="3.40.50.920">
    <property type="match status" value="1"/>
</dbReference>
<dbReference type="InterPro" id="IPR027110">
    <property type="entry name" value="PDHB_mito-type"/>
</dbReference>
<sequence length="462" mass="49259">MPIEILMPALSPTMTEGKLAQWLKNEGDSVSSGDILAEIETDKATMEVEAVEEGILGKILIAGDTDNVAVNTPIAILLEEGETEADLANFSSNAPTASAPAAETPAPSPAVVPAPVSVSGPAVEFVAPEDEWTGSVTKTTVRDALRDAMAEEMRRNKKVFLMGEEVAQYQGAYKISQGLLDEFGAKRVIDTPITEHGFAGLGVGAAFYGLNPIVEFMTFNFAMQAIDHIINSAAKTRYMSGGQVSSPIVFRGPNGVASRVGAQHSQCYASWYAHCPGLKVVSPYSAADAKGLLKSAIRDPNPVIFLENELMYGTSFDVPDSDDWTVPIGKAKIVRAGTDVTIVTFSLMVGKALAAAEELAKEGISAEVIDLRTIRPLDTETILNSVRKTNRLVTVEEGWAFSGVGSEISAMVMEQAFDYLDAPVKRVAGVDVPLPYAANLEQLALPQSSHIITSAKEVCYRS</sequence>
<comment type="function">
    <text evidence="10">The pyruvate dehydrogenase complex catalyzes the overall conversion of pyruvate to acetyl-CoA and CO2.</text>
</comment>
<keyword evidence="7 10" id="KW-0560">Oxidoreductase</keyword>
<proteinExistence type="predicted"/>
<evidence type="ECO:0000256" key="3">
    <source>
        <dbReference type="ARBA" id="ARBA00011870"/>
    </source>
</evidence>
<feature type="domain" description="Lipoyl-binding" evidence="11">
    <location>
        <begin position="2"/>
        <end position="78"/>
    </location>
</feature>
<dbReference type="CDD" id="cd06849">
    <property type="entry name" value="lipoyl_domain"/>
    <property type="match status" value="1"/>
</dbReference>
<evidence type="ECO:0000256" key="5">
    <source>
        <dbReference type="ARBA" id="ARBA00016138"/>
    </source>
</evidence>
<dbReference type="NCBIfam" id="NF008854">
    <property type="entry name" value="PRK11892.1"/>
    <property type="match status" value="1"/>
</dbReference>
<evidence type="ECO:0000256" key="1">
    <source>
        <dbReference type="ARBA" id="ARBA00001938"/>
    </source>
</evidence>
<accession>A0ABW5BMF8</accession>
<evidence type="ECO:0000256" key="2">
    <source>
        <dbReference type="ARBA" id="ARBA00001964"/>
    </source>
</evidence>
<reference evidence="13" key="1">
    <citation type="journal article" date="2019" name="Int. J. Syst. Evol. Microbiol.">
        <title>The Global Catalogue of Microorganisms (GCM) 10K type strain sequencing project: providing services to taxonomists for standard genome sequencing and annotation.</title>
        <authorList>
            <consortium name="The Broad Institute Genomics Platform"/>
            <consortium name="The Broad Institute Genome Sequencing Center for Infectious Disease"/>
            <person name="Wu L."/>
            <person name="Ma J."/>
        </authorList>
    </citation>
    <scope>NUCLEOTIDE SEQUENCE [LARGE SCALE GENOMIC DNA]</scope>
    <source>
        <strain evidence="13">CGMCC 4.7192</strain>
    </source>
</reference>
<dbReference type="EC" id="1.2.4.1" evidence="4 10"/>
<comment type="cofactor">
    <cofactor evidence="2 10">
        <name>thiamine diphosphate</name>
        <dbReference type="ChEBI" id="CHEBI:58937"/>
    </cofactor>
</comment>
<evidence type="ECO:0000313" key="13">
    <source>
        <dbReference type="Proteomes" id="UP001597294"/>
    </source>
</evidence>
<dbReference type="Proteomes" id="UP001597294">
    <property type="component" value="Unassembled WGS sequence"/>
</dbReference>
<dbReference type="PANTHER" id="PTHR11624:SF96">
    <property type="entry name" value="PYRUVATE DEHYDROGENASE E1 COMPONENT SUBUNIT BETA, MITOCHONDRIAL"/>
    <property type="match status" value="1"/>
</dbReference>
<dbReference type="Pfam" id="PF02780">
    <property type="entry name" value="Transketolase_C"/>
    <property type="match status" value="1"/>
</dbReference>
<dbReference type="InterPro" id="IPR003016">
    <property type="entry name" value="2-oxoA_DH_lipoyl-BS"/>
</dbReference>
<dbReference type="PROSITE" id="PS00189">
    <property type="entry name" value="LIPOYL"/>
    <property type="match status" value="1"/>
</dbReference>
<comment type="catalytic activity">
    <reaction evidence="10">
        <text>N(6)-[(R)-lipoyl]-L-lysyl-[protein] + pyruvate + H(+) = N(6)-[(R)-S(8)-acetyldihydrolipoyl]-L-lysyl-[protein] + CO2</text>
        <dbReference type="Rhea" id="RHEA:19189"/>
        <dbReference type="Rhea" id="RHEA-COMP:10474"/>
        <dbReference type="Rhea" id="RHEA-COMP:10478"/>
        <dbReference type="ChEBI" id="CHEBI:15361"/>
        <dbReference type="ChEBI" id="CHEBI:15378"/>
        <dbReference type="ChEBI" id="CHEBI:16526"/>
        <dbReference type="ChEBI" id="CHEBI:83099"/>
        <dbReference type="ChEBI" id="CHEBI:83111"/>
        <dbReference type="EC" id="1.2.4.1"/>
    </reaction>
</comment>
<dbReference type="Pfam" id="PF00364">
    <property type="entry name" value="Biotin_lipoyl"/>
    <property type="match status" value="1"/>
</dbReference>
<dbReference type="PROSITE" id="PS50968">
    <property type="entry name" value="BIOTINYL_LIPOYL"/>
    <property type="match status" value="1"/>
</dbReference>
<dbReference type="InterPro" id="IPR011053">
    <property type="entry name" value="Single_hybrid_motif"/>
</dbReference>
<dbReference type="SUPFAM" id="SSF52518">
    <property type="entry name" value="Thiamin diphosphate-binding fold (THDP-binding)"/>
    <property type="match status" value="1"/>
</dbReference>
<dbReference type="Gene3D" id="2.40.50.100">
    <property type="match status" value="1"/>
</dbReference>
<dbReference type="InterPro" id="IPR000089">
    <property type="entry name" value="Biotin_lipoyl"/>
</dbReference>
<keyword evidence="13" id="KW-1185">Reference proteome</keyword>
<dbReference type="SUPFAM" id="SSF51230">
    <property type="entry name" value="Single hybrid motif"/>
    <property type="match status" value="1"/>
</dbReference>
<protein>
    <recommendedName>
        <fullName evidence="5 10">Pyruvate dehydrogenase E1 component subunit beta</fullName>
        <ecNumber evidence="4 10">1.2.4.1</ecNumber>
    </recommendedName>
</protein>
<keyword evidence="9 10" id="KW-0670">Pyruvate</keyword>
<dbReference type="SUPFAM" id="SSF52922">
    <property type="entry name" value="TK C-terminal domain-like"/>
    <property type="match status" value="1"/>
</dbReference>
<gene>
    <name evidence="12" type="ORF">ACFSKO_17090</name>
</gene>
<evidence type="ECO:0000256" key="6">
    <source>
        <dbReference type="ARBA" id="ARBA00022823"/>
    </source>
</evidence>
<dbReference type="GO" id="GO:0004739">
    <property type="term" value="F:pyruvate dehydrogenase (acetyl-transferring) activity"/>
    <property type="evidence" value="ECO:0007669"/>
    <property type="project" value="UniProtKB-EC"/>
</dbReference>
<evidence type="ECO:0000313" key="12">
    <source>
        <dbReference type="EMBL" id="MFD2207343.1"/>
    </source>
</evidence>
<keyword evidence="6" id="KW-0450">Lipoyl</keyword>
<evidence type="ECO:0000256" key="9">
    <source>
        <dbReference type="ARBA" id="ARBA00023317"/>
    </source>
</evidence>
<evidence type="ECO:0000259" key="11">
    <source>
        <dbReference type="PROSITE" id="PS50968"/>
    </source>
</evidence>
<dbReference type="SMART" id="SM00861">
    <property type="entry name" value="Transket_pyr"/>
    <property type="match status" value="1"/>
</dbReference>
<comment type="cofactor">
    <cofactor evidence="1">
        <name>(R)-lipoate</name>
        <dbReference type="ChEBI" id="CHEBI:83088"/>
    </cofactor>
</comment>
<dbReference type="InterPro" id="IPR029061">
    <property type="entry name" value="THDP-binding"/>
</dbReference>
<dbReference type="PANTHER" id="PTHR11624">
    <property type="entry name" value="DEHYDROGENASE RELATED"/>
    <property type="match status" value="1"/>
</dbReference>
<organism evidence="12 13">
    <name type="scientific">Kiloniella antarctica</name>
    <dbReference type="NCBI Taxonomy" id="1550907"/>
    <lineage>
        <taxon>Bacteria</taxon>
        <taxon>Pseudomonadati</taxon>
        <taxon>Pseudomonadota</taxon>
        <taxon>Alphaproteobacteria</taxon>
        <taxon>Rhodospirillales</taxon>
        <taxon>Kiloniellaceae</taxon>
        <taxon>Kiloniella</taxon>
    </lineage>
</organism>
<dbReference type="InterPro" id="IPR005475">
    <property type="entry name" value="Transketolase-like_Pyr-bd"/>
</dbReference>
<dbReference type="InterPro" id="IPR033248">
    <property type="entry name" value="Transketolase_C"/>
</dbReference>
<keyword evidence="8 10" id="KW-0786">Thiamine pyrophosphate</keyword>
<evidence type="ECO:0000256" key="4">
    <source>
        <dbReference type="ARBA" id="ARBA00012281"/>
    </source>
</evidence>